<proteinExistence type="predicted"/>
<dbReference type="RefSeq" id="WP_087583047.1">
    <property type="nucleotide sequence ID" value="NZ_CP049264.1"/>
</dbReference>
<dbReference type="AlphaFoldDB" id="A0A1Y5MHT7"/>
<protein>
    <submittedName>
        <fullName evidence="1">Uncharacterized protein</fullName>
    </submittedName>
</protein>
<sequence>MMLNFGYRLLFLVPLSFILVGCEGVECLTDENQYAEKMIYQGLSKDDANGTWACFFNRYDINIYSSGDEALKKIFENIEIAKIKTKANIKVNVYKETWIPSSTPPSNKNLLKTIAFNNKEKQ</sequence>
<dbReference type="Proteomes" id="UP000196317">
    <property type="component" value="Unassembled WGS sequence"/>
</dbReference>
<name>A0A1Y5MHT7_9BACT</name>
<evidence type="ECO:0000313" key="2">
    <source>
        <dbReference type="Proteomes" id="UP000196317"/>
    </source>
</evidence>
<accession>A0A1Y5MHT7</accession>
<dbReference type="EMBL" id="NDYN01000004">
    <property type="protein sequence ID" value="OUT08156.1"/>
    <property type="molecule type" value="Genomic_DNA"/>
</dbReference>
<comment type="caution">
    <text evidence="1">The sequence shown here is derived from an EMBL/GenBank/DDBJ whole genome shotgun (WGS) entry which is preliminary data.</text>
</comment>
<organism evidence="1 2">
    <name type="scientific">Campylobacter concisus</name>
    <dbReference type="NCBI Taxonomy" id="199"/>
    <lineage>
        <taxon>Bacteria</taxon>
        <taxon>Pseudomonadati</taxon>
        <taxon>Campylobacterota</taxon>
        <taxon>Epsilonproteobacteria</taxon>
        <taxon>Campylobacterales</taxon>
        <taxon>Campylobacteraceae</taxon>
        <taxon>Campylobacter</taxon>
    </lineage>
</organism>
<evidence type="ECO:0000313" key="1">
    <source>
        <dbReference type="EMBL" id="OUT08156.1"/>
    </source>
</evidence>
<reference evidence="1 2" key="1">
    <citation type="submission" date="2017-04" db="EMBL/GenBank/DDBJ databases">
        <title>Complete genome of Campylobacter concisus ATCC 33237T and draft genomes for an additional eight well characterized C. concisus strains.</title>
        <authorList>
            <person name="Cornelius A.J."/>
            <person name="Miller W.G."/>
            <person name="Lastovica A.J."/>
            <person name="On S.L."/>
            <person name="French N.P."/>
            <person name="Vandenberg O."/>
            <person name="Biggs P.J."/>
        </authorList>
    </citation>
    <scope>NUCLEOTIDE SEQUENCE [LARGE SCALE GENOMIC DNA]</scope>
    <source>
        <strain evidence="1 2">CCUG 19995</strain>
    </source>
</reference>
<gene>
    <name evidence="1" type="ORF">B9N65_04995</name>
</gene>